<keyword evidence="2" id="KW-1185">Reference proteome</keyword>
<dbReference type="EMBL" id="KB445550">
    <property type="protein sequence ID" value="EMD00714.1"/>
    <property type="molecule type" value="Genomic_DNA"/>
</dbReference>
<reference evidence="1 2" key="1">
    <citation type="journal article" date="2012" name="PLoS Pathog.">
        <title>Diverse lifestyles and strategies of plant pathogenesis encoded in the genomes of eighteen Dothideomycetes fungi.</title>
        <authorList>
            <person name="Ohm R.A."/>
            <person name="Feau N."/>
            <person name="Henrissat B."/>
            <person name="Schoch C.L."/>
            <person name="Horwitz B.A."/>
            <person name="Barry K.W."/>
            <person name="Condon B.J."/>
            <person name="Copeland A.C."/>
            <person name="Dhillon B."/>
            <person name="Glaser F."/>
            <person name="Hesse C.N."/>
            <person name="Kosti I."/>
            <person name="LaButti K."/>
            <person name="Lindquist E.A."/>
            <person name="Lucas S."/>
            <person name="Salamov A.A."/>
            <person name="Bradshaw R.E."/>
            <person name="Ciuffetti L."/>
            <person name="Hamelin R.C."/>
            <person name="Kema G.H.J."/>
            <person name="Lawrence C."/>
            <person name="Scott J.A."/>
            <person name="Spatafora J.W."/>
            <person name="Turgeon B.G."/>
            <person name="de Wit P.J.G.M."/>
            <person name="Zhong S."/>
            <person name="Goodwin S.B."/>
            <person name="Grigoriev I.V."/>
        </authorList>
    </citation>
    <scope>NUCLEOTIDE SEQUENCE [LARGE SCALE GENOMIC DNA]</scope>
    <source>
        <strain evidence="1 2">UAMH 10762</strain>
    </source>
</reference>
<dbReference type="Proteomes" id="UP000011761">
    <property type="component" value="Unassembled WGS sequence"/>
</dbReference>
<organism evidence="1 2">
    <name type="scientific">Baudoinia panamericana (strain UAMH 10762)</name>
    <name type="common">Angels' share fungus</name>
    <name type="synonym">Baudoinia compniacensis (strain UAMH 10762)</name>
    <dbReference type="NCBI Taxonomy" id="717646"/>
    <lineage>
        <taxon>Eukaryota</taxon>
        <taxon>Fungi</taxon>
        <taxon>Dikarya</taxon>
        <taxon>Ascomycota</taxon>
        <taxon>Pezizomycotina</taxon>
        <taxon>Dothideomycetes</taxon>
        <taxon>Dothideomycetidae</taxon>
        <taxon>Mycosphaerellales</taxon>
        <taxon>Teratosphaeriaceae</taxon>
        <taxon>Baudoinia</taxon>
    </lineage>
</organism>
<dbReference type="OrthoDB" id="3971593at2759"/>
<protein>
    <submittedName>
        <fullName evidence="1">Uncharacterized protein</fullName>
    </submittedName>
</protein>
<dbReference type="RefSeq" id="XP_007671898.1">
    <property type="nucleotide sequence ID" value="XM_007673708.1"/>
</dbReference>
<evidence type="ECO:0000313" key="1">
    <source>
        <dbReference type="EMBL" id="EMD00714.1"/>
    </source>
</evidence>
<dbReference type="eggNOG" id="ENOG502S3DJ">
    <property type="taxonomic scope" value="Eukaryota"/>
</dbReference>
<name>M2N969_BAUPA</name>
<sequence>VNQLIALNLESDFDICRYRLACKSTLAAVDEDGWSFWRRRFRASFEPPSWTDRGNFVYKRAYQKRRKALMYGAKFESAVGRKKPVPDEVRKGTLALEVLRDLIKDDADGDMVYESVNLAHLENFTNNHDLLNVVLFGVCRVLSDAAGLPKPLLQAVQVVLSPFLFRLDRHLQHYSFPDSQQVVYATAETSEIFGGLHGLEIDMEWVLHHINFWKYHMVREAECTLFEAFSELDVEDRPRLWDQKLKQGGNKLGVHWKGSYAYVERNVIQRIRKGQGHKSQIPDEFAGDSQTACFQDMRLDLVDDSIWPPLFEEHLHSLAPPENRLKTRAQHRTTVTRSLAPFKPINFQFSGEGHDSTEAFRARGWLNALPPQQGIPGWQRMTMMKYFEDPDTGTIDEDAMWAYEGVVLPGGQIIIGRWWSPGDGRGEHMYSGPFILWCVDGPRYAGDATSQVDDDDLP</sequence>
<feature type="non-terminal residue" evidence="1">
    <location>
        <position position="1"/>
    </location>
</feature>
<dbReference type="OMA" id="GWQRITF"/>
<dbReference type="HOGENOM" id="CLU_030054_1_0_1"/>
<evidence type="ECO:0000313" key="2">
    <source>
        <dbReference type="Proteomes" id="UP000011761"/>
    </source>
</evidence>
<dbReference type="STRING" id="717646.M2N969"/>
<accession>M2N969</accession>
<gene>
    <name evidence="1" type="ORF">BAUCODRAFT_61254</name>
</gene>
<dbReference type="KEGG" id="bcom:BAUCODRAFT_61254"/>
<proteinExistence type="predicted"/>
<dbReference type="AlphaFoldDB" id="M2N969"/>
<dbReference type="GeneID" id="19115903"/>